<protein>
    <submittedName>
        <fullName evidence="2">Uncharacterized protein</fullName>
    </submittedName>
</protein>
<name>A0A834MDQ3_RHYFE</name>
<accession>A0A834MDQ3</accession>
<keyword evidence="3" id="KW-1185">Reference proteome</keyword>
<dbReference type="Proteomes" id="UP000625711">
    <property type="component" value="Unassembled WGS sequence"/>
</dbReference>
<comment type="caution">
    <text evidence="2">The sequence shown here is derived from an EMBL/GenBank/DDBJ whole genome shotgun (WGS) entry which is preliminary data.</text>
</comment>
<dbReference type="EMBL" id="JAACXV010000327">
    <property type="protein sequence ID" value="KAF7280003.1"/>
    <property type="molecule type" value="Genomic_DNA"/>
</dbReference>
<reference evidence="2" key="1">
    <citation type="submission" date="2020-08" db="EMBL/GenBank/DDBJ databases">
        <title>Genome sequencing and assembly of the red palm weevil Rhynchophorus ferrugineus.</title>
        <authorList>
            <person name="Dias G.B."/>
            <person name="Bergman C.M."/>
            <person name="Manee M."/>
        </authorList>
    </citation>
    <scope>NUCLEOTIDE SEQUENCE</scope>
    <source>
        <strain evidence="2">AA-2017</strain>
        <tissue evidence="2">Whole larva</tissue>
    </source>
</reference>
<evidence type="ECO:0000313" key="2">
    <source>
        <dbReference type="EMBL" id="KAF7280003.1"/>
    </source>
</evidence>
<evidence type="ECO:0000313" key="3">
    <source>
        <dbReference type="Proteomes" id="UP000625711"/>
    </source>
</evidence>
<gene>
    <name evidence="2" type="ORF">GWI33_006519</name>
</gene>
<proteinExistence type="predicted"/>
<feature type="compositionally biased region" description="Basic and acidic residues" evidence="1">
    <location>
        <begin position="9"/>
        <end position="21"/>
    </location>
</feature>
<feature type="region of interest" description="Disordered" evidence="1">
    <location>
        <begin position="1"/>
        <end position="28"/>
    </location>
</feature>
<organism evidence="2 3">
    <name type="scientific">Rhynchophorus ferrugineus</name>
    <name type="common">Red palm weevil</name>
    <name type="synonym">Curculio ferrugineus</name>
    <dbReference type="NCBI Taxonomy" id="354439"/>
    <lineage>
        <taxon>Eukaryota</taxon>
        <taxon>Metazoa</taxon>
        <taxon>Ecdysozoa</taxon>
        <taxon>Arthropoda</taxon>
        <taxon>Hexapoda</taxon>
        <taxon>Insecta</taxon>
        <taxon>Pterygota</taxon>
        <taxon>Neoptera</taxon>
        <taxon>Endopterygota</taxon>
        <taxon>Coleoptera</taxon>
        <taxon>Polyphaga</taxon>
        <taxon>Cucujiformia</taxon>
        <taxon>Curculionidae</taxon>
        <taxon>Dryophthorinae</taxon>
        <taxon>Rhynchophorus</taxon>
    </lineage>
</organism>
<evidence type="ECO:0000256" key="1">
    <source>
        <dbReference type="SAM" id="MobiDB-lite"/>
    </source>
</evidence>
<sequence>MIQRSNTRILRDKNSKNKKVDTVGQQDEAPVDECRGRRFRTRPVYAVTRKSGKAAWAAGHIRRQADLEFWRHTCRIRFVISRDPLLFRHCLQPRSVSTLRALSPIGVSTASVLRIPRRHHQPPHARRFFALRVSVVTIAVHPRQAP</sequence>
<dbReference type="AlphaFoldDB" id="A0A834MDQ3"/>